<evidence type="ECO:0000313" key="4">
    <source>
        <dbReference type="Proteomes" id="UP000196531"/>
    </source>
</evidence>
<protein>
    <recommendedName>
        <fullName evidence="2">Aminoglycoside phosphotransferase domain-containing protein</fullName>
    </recommendedName>
</protein>
<dbReference type="Gene3D" id="3.30.200.20">
    <property type="entry name" value="Phosphorylase Kinase, domain 1"/>
    <property type="match status" value="1"/>
</dbReference>
<dbReference type="SUPFAM" id="SSF56112">
    <property type="entry name" value="Protein kinase-like (PK-like)"/>
    <property type="match status" value="1"/>
</dbReference>
<sequence length="313" mass="35589">MGDYTKLSQNEAQDILNLYDLGTLTELRSLSLGISNSNYKVTTSEASYLLKVSNDKGHDDLIQEQEILTLLGELDFEFSLTPYLTTDKKSVYTYNNFFGVVFPFVEGIAPGPCDQTCFEIGQGLAKLHLIKNDFSKVRSHDQVGFGARDIAKYIQNEKCPKDFREMVAYFFPDNLEAYISINFEKGLIHGDLYYDNTLFDDNHLAVLLDFEQSGLGEYLFDLGISLSGTCLEKGRINRSLVKSYLEGYEAIRPLPQIEKDHLDTATIVGLLSIALWRIKRFKEGDLNPLMANSYQELLNKAKLFWDDRTNTND</sequence>
<organism evidence="3 4">
    <name type="scientific">Halobacteriovorax marinus</name>
    <dbReference type="NCBI Taxonomy" id="97084"/>
    <lineage>
        <taxon>Bacteria</taxon>
        <taxon>Pseudomonadati</taxon>
        <taxon>Bdellovibrionota</taxon>
        <taxon>Bacteriovoracia</taxon>
        <taxon>Bacteriovoracales</taxon>
        <taxon>Halobacteriovoraceae</taxon>
        <taxon>Halobacteriovorax</taxon>
    </lineage>
</organism>
<reference evidence="4" key="1">
    <citation type="journal article" date="2017" name="Proc. Natl. Acad. Sci. U.S.A.">
        <title>Simulation of Deepwater Horizon oil plume reveals substrate specialization within a complex community of hydrocarbon-degraders.</title>
        <authorList>
            <person name="Hu P."/>
            <person name="Dubinsky E.A."/>
            <person name="Probst A.J."/>
            <person name="Wang J."/>
            <person name="Sieber C.M.K."/>
            <person name="Tom L.M."/>
            <person name="Gardinali P."/>
            <person name="Banfield J.F."/>
            <person name="Atlas R.M."/>
            <person name="Andersen G.L."/>
        </authorList>
    </citation>
    <scope>NUCLEOTIDE SEQUENCE [LARGE SCALE GENOMIC DNA]</scope>
</reference>
<evidence type="ECO:0000256" key="1">
    <source>
        <dbReference type="ARBA" id="ARBA00038240"/>
    </source>
</evidence>
<dbReference type="PANTHER" id="PTHR21064:SF6">
    <property type="entry name" value="AMINOGLYCOSIDE PHOSPHOTRANSFERASE DOMAIN-CONTAINING PROTEIN"/>
    <property type="match status" value="1"/>
</dbReference>
<dbReference type="EMBL" id="MAAO01000015">
    <property type="protein sequence ID" value="OUR93474.1"/>
    <property type="molecule type" value="Genomic_DNA"/>
</dbReference>
<dbReference type="AlphaFoldDB" id="A0A1Y5F241"/>
<dbReference type="InterPro" id="IPR011009">
    <property type="entry name" value="Kinase-like_dom_sf"/>
</dbReference>
<dbReference type="GO" id="GO:0019202">
    <property type="term" value="F:amino acid kinase activity"/>
    <property type="evidence" value="ECO:0007669"/>
    <property type="project" value="TreeGrafter"/>
</dbReference>
<dbReference type="Gene3D" id="3.90.1200.10">
    <property type="match status" value="1"/>
</dbReference>
<gene>
    <name evidence="3" type="ORF">A9Q84_18545</name>
</gene>
<dbReference type="Pfam" id="PF01636">
    <property type="entry name" value="APH"/>
    <property type="match status" value="1"/>
</dbReference>
<evidence type="ECO:0000313" key="3">
    <source>
        <dbReference type="EMBL" id="OUR93474.1"/>
    </source>
</evidence>
<dbReference type="Proteomes" id="UP000196531">
    <property type="component" value="Unassembled WGS sequence"/>
</dbReference>
<comment type="similarity">
    <text evidence="1">Belongs to the pseudomonas-type ThrB family.</text>
</comment>
<name>A0A1Y5F241_9BACT</name>
<dbReference type="PANTHER" id="PTHR21064">
    <property type="entry name" value="AMINOGLYCOSIDE PHOSPHOTRANSFERASE DOMAIN-CONTAINING PROTEIN-RELATED"/>
    <property type="match status" value="1"/>
</dbReference>
<evidence type="ECO:0000259" key="2">
    <source>
        <dbReference type="Pfam" id="PF01636"/>
    </source>
</evidence>
<comment type="caution">
    <text evidence="3">The sequence shown here is derived from an EMBL/GenBank/DDBJ whole genome shotgun (WGS) entry which is preliminary data.</text>
</comment>
<dbReference type="InterPro" id="IPR002575">
    <property type="entry name" value="Aminoglycoside_PTrfase"/>
</dbReference>
<dbReference type="InterPro" id="IPR050249">
    <property type="entry name" value="Pseudomonas-type_ThrB"/>
</dbReference>
<feature type="domain" description="Aminoglycoside phosphotransferase" evidence="2">
    <location>
        <begin position="27"/>
        <end position="254"/>
    </location>
</feature>
<accession>A0A1Y5F241</accession>
<proteinExistence type="inferred from homology"/>